<dbReference type="GeneID" id="30009844"/>
<keyword evidence="4" id="KW-1185">Reference proteome</keyword>
<evidence type="ECO:0000313" key="3">
    <source>
        <dbReference type="EMBL" id="OAP60674.1"/>
    </source>
</evidence>
<evidence type="ECO:0000256" key="1">
    <source>
        <dbReference type="SAM" id="MobiDB-lite"/>
    </source>
</evidence>
<evidence type="ECO:0000256" key="2">
    <source>
        <dbReference type="SAM" id="SignalP"/>
    </source>
</evidence>
<comment type="caution">
    <text evidence="3">The sequence shown here is derived from an EMBL/GenBank/DDBJ whole genome shotgun (WGS) entry which is preliminary data.</text>
</comment>
<name>A0A178ZLJ5_9EURO</name>
<dbReference type="Proteomes" id="UP000078343">
    <property type="component" value="Unassembled WGS sequence"/>
</dbReference>
<dbReference type="OrthoDB" id="1894652at2759"/>
<dbReference type="PANTHER" id="PTHR39219:SF1">
    <property type="entry name" value="ER MEMBRANE PROTEIN COMPLEX SUBUNIT 10"/>
    <property type="match status" value="1"/>
</dbReference>
<dbReference type="STRING" id="1367422.A0A178ZLJ5"/>
<protein>
    <recommendedName>
        <fullName evidence="5">ER membrane protein complex subunit 10</fullName>
    </recommendedName>
</protein>
<dbReference type="AlphaFoldDB" id="A0A178ZLJ5"/>
<dbReference type="RefSeq" id="XP_018694041.1">
    <property type="nucleotide sequence ID" value="XM_018837188.1"/>
</dbReference>
<feature type="region of interest" description="Disordered" evidence="1">
    <location>
        <begin position="188"/>
        <end position="211"/>
    </location>
</feature>
<reference evidence="3 4" key="1">
    <citation type="submission" date="2016-04" db="EMBL/GenBank/DDBJ databases">
        <title>Draft genome of Fonsecaea erecta CBS 125763.</title>
        <authorList>
            <person name="Weiss V.A."/>
            <person name="Vicente V.A."/>
            <person name="Raittz R.T."/>
            <person name="Moreno L.F."/>
            <person name="De Souza E.M."/>
            <person name="Pedrosa F.O."/>
            <person name="Steffens M.B."/>
            <person name="Faoro H."/>
            <person name="Tadra-Sfeir M.Z."/>
            <person name="Najafzadeh M.J."/>
            <person name="Felipe M.S."/>
            <person name="Teixeira M."/>
            <person name="Sun J."/>
            <person name="Xi L."/>
            <person name="Gomes R."/>
            <person name="De Azevedo C.M."/>
            <person name="Salgado C.G."/>
            <person name="Da Silva M.B."/>
            <person name="Nascimento M.F."/>
            <person name="Queiroz-Telles F."/>
            <person name="Attili D.S."/>
            <person name="Gorbushina A."/>
        </authorList>
    </citation>
    <scope>NUCLEOTIDE SEQUENCE [LARGE SCALE GENOMIC DNA]</scope>
    <source>
        <strain evidence="3 4">CBS 125763</strain>
    </source>
</reference>
<feature type="chain" id="PRO_5008098603" description="ER membrane protein complex subunit 10" evidence="2">
    <location>
        <begin position="24"/>
        <end position="249"/>
    </location>
</feature>
<organism evidence="3 4">
    <name type="scientific">Fonsecaea erecta</name>
    <dbReference type="NCBI Taxonomy" id="1367422"/>
    <lineage>
        <taxon>Eukaryota</taxon>
        <taxon>Fungi</taxon>
        <taxon>Dikarya</taxon>
        <taxon>Ascomycota</taxon>
        <taxon>Pezizomycotina</taxon>
        <taxon>Eurotiomycetes</taxon>
        <taxon>Chaetothyriomycetidae</taxon>
        <taxon>Chaetothyriales</taxon>
        <taxon>Herpotrichiellaceae</taxon>
        <taxon>Fonsecaea</taxon>
    </lineage>
</organism>
<sequence>MVFRSLLLALLAVCACPVVPVLAASDAAGSKLPKSVTLSYEVIGSPSVKPLVTIFYDPKTSKHALSSWTPPPLDSLKSTTPEPTSSKLLRILLPNGSSTVTTIDTFSDNVHQKIDLWISPEDGSVFSASVSGLSPPPLTAEEERYKKKVERAKAKGRPIPPPPPVPNTKKAREEAAKAAALHEPIKVNLITPSPGPSPDLATRKPPQVDGDGREIVQEEQQEKSFFQKYWWVFLIGTVLMMSGGGGAEK</sequence>
<evidence type="ECO:0000313" key="4">
    <source>
        <dbReference type="Proteomes" id="UP000078343"/>
    </source>
</evidence>
<dbReference type="PROSITE" id="PS51257">
    <property type="entry name" value="PROKAR_LIPOPROTEIN"/>
    <property type="match status" value="1"/>
</dbReference>
<keyword evidence="2" id="KW-0732">Signal</keyword>
<proteinExistence type="predicted"/>
<dbReference type="Pfam" id="PF21203">
    <property type="entry name" value="ECM10"/>
    <property type="match status" value="1"/>
</dbReference>
<feature type="signal peptide" evidence="2">
    <location>
        <begin position="1"/>
        <end position="23"/>
    </location>
</feature>
<dbReference type="PANTHER" id="PTHR39219">
    <property type="entry name" value="ER MEMBRANE PROTEIN COMPLEX SUBUNIT 10"/>
    <property type="match status" value="1"/>
</dbReference>
<dbReference type="EMBL" id="LVYI01000004">
    <property type="protein sequence ID" value="OAP60674.1"/>
    <property type="molecule type" value="Genomic_DNA"/>
</dbReference>
<evidence type="ECO:0008006" key="5">
    <source>
        <dbReference type="Google" id="ProtNLM"/>
    </source>
</evidence>
<accession>A0A178ZLJ5</accession>
<gene>
    <name evidence="3" type="ORF">AYL99_05676</name>
</gene>